<dbReference type="AlphaFoldDB" id="A0A060ST92"/>
<accession>A0A060ST92</accession>
<evidence type="ECO:0000313" key="1">
    <source>
        <dbReference type="EMBL" id="CDO77615.1"/>
    </source>
</evidence>
<dbReference type="HOGENOM" id="CLU_1866173_0_0_1"/>
<reference evidence="1" key="1">
    <citation type="submission" date="2014-01" db="EMBL/GenBank/DDBJ databases">
        <title>The genome of the white-rot fungus Pycnoporus cinnabarinus: a basidiomycete model with a versatile arsenal for lignocellulosic biomass breakdown.</title>
        <authorList>
            <person name="Levasseur A."/>
            <person name="Lomascolo A."/>
            <person name="Ruiz-Duenas F.J."/>
            <person name="Uzan E."/>
            <person name="Piumi F."/>
            <person name="Kues U."/>
            <person name="Ram A.F.J."/>
            <person name="Murat C."/>
            <person name="Haon M."/>
            <person name="Benoit I."/>
            <person name="Arfi Y."/>
            <person name="Chevret D."/>
            <person name="Drula E."/>
            <person name="Kwon M.J."/>
            <person name="Gouret P."/>
            <person name="Lesage-Meessen L."/>
            <person name="Lombard V."/>
            <person name="Mariette J."/>
            <person name="Noirot C."/>
            <person name="Park J."/>
            <person name="Patyshakuliyeva A."/>
            <person name="Wieneger R.A.B."/>
            <person name="Wosten H.A.B."/>
            <person name="Martin F."/>
            <person name="Coutinho P.M."/>
            <person name="de Vries R."/>
            <person name="Martinez A.T."/>
            <person name="Klopp C."/>
            <person name="Pontarotti P."/>
            <person name="Henrissat B."/>
            <person name="Record E."/>
        </authorList>
    </citation>
    <scope>NUCLEOTIDE SEQUENCE [LARGE SCALE GENOMIC DNA]</scope>
    <source>
        <strain evidence="1">BRFM137</strain>
    </source>
</reference>
<evidence type="ECO:0000313" key="2">
    <source>
        <dbReference type="Proteomes" id="UP000029665"/>
    </source>
</evidence>
<gene>
    <name evidence="1" type="ORF">BN946_scf184946.g8</name>
</gene>
<dbReference type="Proteomes" id="UP000029665">
    <property type="component" value="Unassembled WGS sequence"/>
</dbReference>
<protein>
    <submittedName>
        <fullName evidence="1">Uncharacterized protein</fullName>
    </submittedName>
</protein>
<proteinExistence type="predicted"/>
<dbReference type="Pfam" id="PF14223">
    <property type="entry name" value="Retrotran_gag_2"/>
    <property type="match status" value="1"/>
</dbReference>
<name>A0A060ST92_PYCCI</name>
<dbReference type="EMBL" id="CCBP010000460">
    <property type="protein sequence ID" value="CDO77615.1"/>
    <property type="molecule type" value="Genomic_DNA"/>
</dbReference>
<sequence length="137" mass="15492">MGNVERKSMLCNTAIVHIRIWYGQYTNPEVQQIDGVKKHITVSYSAKDMWDVLKKKFGTPDTAEAIVLLMSFSNLPPMTDTRPLRNQLGTYITRIRDASNGGMHFTESQQAVFILMKLLPSYSTLLTSLTSSHPLKD</sequence>
<comment type="caution">
    <text evidence="1">The sequence shown here is derived from an EMBL/GenBank/DDBJ whole genome shotgun (WGS) entry which is preliminary data.</text>
</comment>
<keyword evidence="2" id="KW-1185">Reference proteome</keyword>
<organism evidence="1 2">
    <name type="scientific">Pycnoporus cinnabarinus</name>
    <name type="common">Cinnabar-red polypore</name>
    <name type="synonym">Trametes cinnabarina</name>
    <dbReference type="NCBI Taxonomy" id="5643"/>
    <lineage>
        <taxon>Eukaryota</taxon>
        <taxon>Fungi</taxon>
        <taxon>Dikarya</taxon>
        <taxon>Basidiomycota</taxon>
        <taxon>Agaricomycotina</taxon>
        <taxon>Agaricomycetes</taxon>
        <taxon>Polyporales</taxon>
        <taxon>Polyporaceae</taxon>
        <taxon>Trametes</taxon>
    </lineage>
</organism>
<dbReference type="STRING" id="5643.A0A060ST92"/>